<dbReference type="Pfam" id="PF13194">
    <property type="entry name" value="DUF4010"/>
    <property type="match status" value="1"/>
</dbReference>
<dbReference type="PANTHER" id="PTHR39084">
    <property type="entry name" value="MEMBRANE PROTEIN-RELATED"/>
    <property type="match status" value="1"/>
</dbReference>
<feature type="transmembrane region" description="Helical" evidence="1">
    <location>
        <begin position="369"/>
        <end position="390"/>
    </location>
</feature>
<feature type="domain" description="MgtC/SapB/SrpB/YhiD N-terminal" evidence="2">
    <location>
        <begin position="17"/>
        <end position="134"/>
    </location>
</feature>
<keyword evidence="1" id="KW-1133">Transmembrane helix</keyword>
<protein>
    <submittedName>
        <fullName evidence="4">Uncharacterized membrane protein (DUF4010 family)</fullName>
    </submittedName>
</protein>
<evidence type="ECO:0000259" key="3">
    <source>
        <dbReference type="Pfam" id="PF13194"/>
    </source>
</evidence>
<dbReference type="AlphaFoldDB" id="A0A7W8FZT0"/>
<feature type="transmembrane region" description="Helical" evidence="1">
    <location>
        <begin position="234"/>
        <end position="257"/>
    </location>
</feature>
<dbReference type="InterPro" id="IPR025105">
    <property type="entry name" value="DUF4010"/>
</dbReference>
<feature type="transmembrane region" description="Helical" evidence="1">
    <location>
        <begin position="308"/>
        <end position="328"/>
    </location>
</feature>
<organism evidence="4 5">
    <name type="scientific">Chiayiivirga flava</name>
    <dbReference type="NCBI Taxonomy" id="659595"/>
    <lineage>
        <taxon>Bacteria</taxon>
        <taxon>Pseudomonadati</taxon>
        <taxon>Pseudomonadota</taxon>
        <taxon>Gammaproteobacteria</taxon>
        <taxon>Lysobacterales</taxon>
        <taxon>Lysobacteraceae</taxon>
        <taxon>Chiayiivirga</taxon>
    </lineage>
</organism>
<keyword evidence="1" id="KW-0472">Membrane</keyword>
<reference evidence="4 5" key="1">
    <citation type="submission" date="2020-08" db="EMBL/GenBank/DDBJ databases">
        <title>Genomic Encyclopedia of Type Strains, Phase IV (KMG-IV): sequencing the most valuable type-strain genomes for metagenomic binning, comparative biology and taxonomic classification.</title>
        <authorList>
            <person name="Goeker M."/>
        </authorList>
    </citation>
    <scope>NUCLEOTIDE SEQUENCE [LARGE SCALE GENOMIC DNA]</scope>
    <source>
        <strain evidence="4 5">DSM 24163</strain>
    </source>
</reference>
<feature type="transmembrane region" description="Helical" evidence="1">
    <location>
        <begin position="148"/>
        <end position="166"/>
    </location>
</feature>
<dbReference type="InterPro" id="IPR049177">
    <property type="entry name" value="MgtC_SapB_SrpB_YhiD_N"/>
</dbReference>
<dbReference type="Pfam" id="PF02308">
    <property type="entry name" value="MgtC"/>
    <property type="match status" value="1"/>
</dbReference>
<comment type="caution">
    <text evidence="4">The sequence shown here is derived from an EMBL/GenBank/DDBJ whole genome shotgun (WGS) entry which is preliminary data.</text>
</comment>
<dbReference type="Proteomes" id="UP000521199">
    <property type="component" value="Unassembled WGS sequence"/>
</dbReference>
<feature type="transmembrane region" description="Helical" evidence="1">
    <location>
        <begin position="12"/>
        <end position="29"/>
    </location>
</feature>
<feature type="transmembrane region" description="Helical" evidence="1">
    <location>
        <begin position="178"/>
        <end position="196"/>
    </location>
</feature>
<feature type="transmembrane region" description="Helical" evidence="1">
    <location>
        <begin position="203"/>
        <end position="222"/>
    </location>
</feature>
<proteinExistence type="predicted"/>
<feature type="transmembrane region" description="Helical" evidence="1">
    <location>
        <begin position="337"/>
        <end position="357"/>
    </location>
</feature>
<dbReference type="PANTHER" id="PTHR39084:SF1">
    <property type="entry name" value="DUF4010 DOMAIN-CONTAINING PROTEIN"/>
    <property type="match status" value="1"/>
</dbReference>
<gene>
    <name evidence="4" type="ORF">HNQ52_001063</name>
</gene>
<evidence type="ECO:0000313" key="4">
    <source>
        <dbReference type="EMBL" id="MBB5207534.1"/>
    </source>
</evidence>
<sequence>METLEELELPPDLLIGLAVALGIGMLIGLERERRQGREEDRGAAGLRTHALLALSGAVATVLGVWASVVTGVGVLTLTVASYTRSRERDPGLTSEVAILLSFLLGGLALNRPALAAALGVLVAILLSAKGALHRFTHEHMSQNELRDLLLLAAAALIVLPLLPDHAVDPWGALEPASLWKLVVLVMAVGAAGHIALRLVGARWGLPMAGFFSGFASSTAAVAGFGQRARDTDALLVPAVAAALLANLASLLLFAAVIGAASATLLRAAAWPLLAAGLAIAAAGAFGLWKAPRAADALPDEPQARAFRLSHALLFAAIVAAVLLLSAWLREQVGDRGALVAATLVAIAELHAAGASLGQLAGGGLAIADARWGVIALLGASAVAKSVLAFVSGGWRYGAFVALGLMAMLAAAVATAWLVPFEGGAAAA</sequence>
<evidence type="ECO:0000259" key="2">
    <source>
        <dbReference type="Pfam" id="PF02308"/>
    </source>
</evidence>
<feature type="domain" description="DUF4010" evidence="3">
    <location>
        <begin position="183"/>
        <end position="392"/>
    </location>
</feature>
<feature type="transmembrane region" description="Helical" evidence="1">
    <location>
        <begin position="50"/>
        <end position="77"/>
    </location>
</feature>
<evidence type="ECO:0000256" key="1">
    <source>
        <dbReference type="SAM" id="Phobius"/>
    </source>
</evidence>
<dbReference type="RefSeq" id="WP_183960080.1">
    <property type="nucleotide sequence ID" value="NZ_JACHHP010000002.1"/>
</dbReference>
<keyword evidence="1" id="KW-0812">Transmembrane</keyword>
<dbReference type="EMBL" id="JACHHP010000002">
    <property type="protein sequence ID" value="MBB5207534.1"/>
    <property type="molecule type" value="Genomic_DNA"/>
</dbReference>
<feature type="transmembrane region" description="Helical" evidence="1">
    <location>
        <begin position="397"/>
        <end position="418"/>
    </location>
</feature>
<evidence type="ECO:0000313" key="5">
    <source>
        <dbReference type="Proteomes" id="UP000521199"/>
    </source>
</evidence>
<feature type="transmembrane region" description="Helical" evidence="1">
    <location>
        <begin position="269"/>
        <end position="288"/>
    </location>
</feature>
<name>A0A7W8FZT0_9GAMM</name>
<feature type="transmembrane region" description="Helical" evidence="1">
    <location>
        <begin position="97"/>
        <end position="127"/>
    </location>
</feature>
<keyword evidence="5" id="KW-1185">Reference proteome</keyword>
<accession>A0A7W8FZT0</accession>